<gene>
    <name evidence="1" type="ORF">UU59_C0048G0010</name>
</gene>
<dbReference type="EMBL" id="LCBF01000048">
    <property type="protein sequence ID" value="KKS05359.1"/>
    <property type="molecule type" value="Genomic_DNA"/>
</dbReference>
<evidence type="ECO:0000313" key="2">
    <source>
        <dbReference type="Proteomes" id="UP000034544"/>
    </source>
</evidence>
<evidence type="ECO:0000313" key="1">
    <source>
        <dbReference type="EMBL" id="KKS05359.1"/>
    </source>
</evidence>
<reference evidence="1 2" key="1">
    <citation type="journal article" date="2015" name="Nature">
        <title>rRNA introns, odd ribosomes, and small enigmatic genomes across a large radiation of phyla.</title>
        <authorList>
            <person name="Brown C.T."/>
            <person name="Hug L.A."/>
            <person name="Thomas B.C."/>
            <person name="Sharon I."/>
            <person name="Castelle C.J."/>
            <person name="Singh A."/>
            <person name="Wilkins M.J."/>
            <person name="Williams K.H."/>
            <person name="Banfield J.F."/>
        </authorList>
    </citation>
    <scope>NUCLEOTIDE SEQUENCE [LARGE SCALE GENOMIC DNA]</scope>
</reference>
<protein>
    <submittedName>
        <fullName evidence="1">Uncharacterized protein</fullName>
    </submittedName>
</protein>
<sequence length="59" mass="6708">MICIQFYNLKTKEKVEIPDDQIEIITMENGRTAAKAEVNGMKLFKFLSKADAEKFAPKA</sequence>
<name>A0A0G0VX55_UNCKA</name>
<proteinExistence type="predicted"/>
<accession>A0A0G0VX55</accession>
<organism evidence="1 2">
    <name type="scientific">candidate division WWE3 bacterium GW2011_GWE1_41_27</name>
    <dbReference type="NCBI Taxonomy" id="1619131"/>
    <lineage>
        <taxon>Bacteria</taxon>
        <taxon>Katanobacteria</taxon>
    </lineage>
</organism>
<dbReference type="Proteomes" id="UP000034544">
    <property type="component" value="Unassembled WGS sequence"/>
</dbReference>
<comment type="caution">
    <text evidence="1">The sequence shown here is derived from an EMBL/GenBank/DDBJ whole genome shotgun (WGS) entry which is preliminary data.</text>
</comment>
<dbReference type="AlphaFoldDB" id="A0A0G0VX55"/>